<comment type="caution">
    <text evidence="2">The sequence shown here is derived from an EMBL/GenBank/DDBJ whole genome shotgun (WGS) entry which is preliminary data.</text>
</comment>
<gene>
    <name evidence="2" type="ORF">LIER_18208</name>
</gene>
<name>A0AAV3QD34_LITER</name>
<dbReference type="AlphaFoldDB" id="A0AAV3QD34"/>
<dbReference type="EMBL" id="BAABME010004341">
    <property type="protein sequence ID" value="GAA0162019.1"/>
    <property type="molecule type" value="Genomic_DNA"/>
</dbReference>
<dbReference type="Proteomes" id="UP001454036">
    <property type="component" value="Unassembled WGS sequence"/>
</dbReference>
<accession>A0AAV3QD34</accession>
<keyword evidence="3" id="KW-1185">Reference proteome</keyword>
<feature type="region of interest" description="Disordered" evidence="1">
    <location>
        <begin position="96"/>
        <end position="127"/>
    </location>
</feature>
<evidence type="ECO:0000313" key="3">
    <source>
        <dbReference type="Proteomes" id="UP001454036"/>
    </source>
</evidence>
<sequence>MFSKIGSYLGNSLFADSATIDMEFGGRPHVIEEVRDGKPGKQETRRVWKPKGGIEVANSGKDGITKKVDGNRPPEVASFAVVVSVVNPFAILETEQNDVNDVRGSSSKVLQSGVDERLGRGTGQKLR</sequence>
<evidence type="ECO:0000313" key="2">
    <source>
        <dbReference type="EMBL" id="GAA0162019.1"/>
    </source>
</evidence>
<protein>
    <submittedName>
        <fullName evidence="2">Uncharacterized protein</fullName>
    </submittedName>
</protein>
<evidence type="ECO:0000256" key="1">
    <source>
        <dbReference type="SAM" id="MobiDB-lite"/>
    </source>
</evidence>
<reference evidence="2 3" key="1">
    <citation type="submission" date="2024-01" db="EMBL/GenBank/DDBJ databases">
        <title>The complete chloroplast genome sequence of Lithospermum erythrorhizon: insights into the phylogenetic relationship among Boraginaceae species and the maternal lineages of purple gromwells.</title>
        <authorList>
            <person name="Okada T."/>
            <person name="Watanabe K."/>
        </authorList>
    </citation>
    <scope>NUCLEOTIDE SEQUENCE [LARGE SCALE GENOMIC DNA]</scope>
</reference>
<organism evidence="2 3">
    <name type="scientific">Lithospermum erythrorhizon</name>
    <name type="common">Purple gromwell</name>
    <name type="synonym">Lithospermum officinale var. erythrorhizon</name>
    <dbReference type="NCBI Taxonomy" id="34254"/>
    <lineage>
        <taxon>Eukaryota</taxon>
        <taxon>Viridiplantae</taxon>
        <taxon>Streptophyta</taxon>
        <taxon>Embryophyta</taxon>
        <taxon>Tracheophyta</taxon>
        <taxon>Spermatophyta</taxon>
        <taxon>Magnoliopsida</taxon>
        <taxon>eudicotyledons</taxon>
        <taxon>Gunneridae</taxon>
        <taxon>Pentapetalae</taxon>
        <taxon>asterids</taxon>
        <taxon>lamiids</taxon>
        <taxon>Boraginales</taxon>
        <taxon>Boraginaceae</taxon>
        <taxon>Boraginoideae</taxon>
        <taxon>Lithospermeae</taxon>
        <taxon>Lithospermum</taxon>
    </lineage>
</organism>
<feature type="compositionally biased region" description="Polar residues" evidence="1">
    <location>
        <begin position="97"/>
        <end position="110"/>
    </location>
</feature>
<proteinExistence type="predicted"/>